<reference evidence="4 5" key="1">
    <citation type="submission" date="2020-03" db="EMBL/GenBank/DDBJ databases">
        <title>Genomic Encyclopedia of Type Strains, Phase III (KMG-III): the genomes of soil and plant-associated and newly described type strains.</title>
        <authorList>
            <person name="Whitman W."/>
        </authorList>
    </citation>
    <scope>NUCLEOTIDE SEQUENCE [LARGE SCALE GENOMIC DNA]</scope>
    <source>
        <strain evidence="4 5">CECT 4207</strain>
    </source>
</reference>
<keyword evidence="5" id="KW-1185">Reference proteome</keyword>
<dbReference type="PANTHER" id="PTHR36924">
    <property type="entry name" value="ANTITOXIN HIGA-1"/>
    <property type="match status" value="1"/>
</dbReference>
<comment type="similarity">
    <text evidence="1">Belongs to the short-chain fatty acyl-CoA assimilation regulator (ScfR) family.</text>
</comment>
<dbReference type="InterPro" id="IPR010359">
    <property type="entry name" value="IrrE_HExxH"/>
</dbReference>
<evidence type="ECO:0000313" key="5">
    <source>
        <dbReference type="Proteomes" id="UP000802392"/>
    </source>
</evidence>
<dbReference type="NCBIfam" id="TIGR02607">
    <property type="entry name" value="antidote_HigA"/>
    <property type="match status" value="1"/>
</dbReference>
<dbReference type="InterPro" id="IPR013430">
    <property type="entry name" value="Toxin_antidote_HigA"/>
</dbReference>
<evidence type="ECO:0000259" key="3">
    <source>
        <dbReference type="PROSITE" id="PS50943"/>
    </source>
</evidence>
<feature type="domain" description="HTH cro/C1-type" evidence="3">
    <location>
        <begin position="15"/>
        <end position="69"/>
    </location>
</feature>
<dbReference type="RefSeq" id="WP_167269681.1">
    <property type="nucleotide sequence ID" value="NZ_JAAOZD010000013.1"/>
</dbReference>
<evidence type="ECO:0000313" key="4">
    <source>
        <dbReference type="EMBL" id="NIJ03463.1"/>
    </source>
</evidence>
<evidence type="ECO:0000256" key="1">
    <source>
        <dbReference type="ARBA" id="ARBA00007227"/>
    </source>
</evidence>
<protein>
    <submittedName>
        <fullName evidence="4">HTH-type transcriptional regulator/antitoxin HigA</fullName>
    </submittedName>
</protein>
<dbReference type="InterPro" id="IPR010982">
    <property type="entry name" value="Lambda_DNA-bd_dom_sf"/>
</dbReference>
<dbReference type="Proteomes" id="UP000802392">
    <property type="component" value="Unassembled WGS sequence"/>
</dbReference>
<keyword evidence="2" id="KW-0238">DNA-binding</keyword>
<dbReference type="EMBL" id="JAAOZD010000013">
    <property type="protein sequence ID" value="NIJ03463.1"/>
    <property type="molecule type" value="Genomic_DNA"/>
</dbReference>
<proteinExistence type="inferred from homology"/>
<sequence>MAPELIEAFPPGDFLSEELEARHWSQNDFAQILGRPAQFVSEIIAGKKEITRESAAQIGAALGTGAEYWLNLQNSYLLWSQSQNVATRKDLDEVKLRARMNELAPVSLLLRRGILTGRSLAEQQSELIDLFQIEHIEDTPRFLAAARRSNRDEEPTPTQKAWLACARKHAQKLTVSEYDAEGLTELAERLSGLVSVPDNFAKLPAEFAAVGVRLVYVEAFPGSKLNGASFLLDDDYRQPVIALSGRGKRLDVVLFTLLHEVAHIVLGHVTPERLVIDEESSSEPTEVAADERAGEWQIPGGLPTPPAAVRRGWIDSTAHRIGVHPVVVLGKLQRDKALDYRTALAKGAPTVSAHLESWS</sequence>
<dbReference type="InterPro" id="IPR001387">
    <property type="entry name" value="Cro/C1-type_HTH"/>
</dbReference>
<dbReference type="PANTHER" id="PTHR36924:SF1">
    <property type="entry name" value="ANTITOXIN HIGA-1"/>
    <property type="match status" value="1"/>
</dbReference>
<accession>A0ABX0TLJ8</accession>
<dbReference type="Gene3D" id="1.10.260.40">
    <property type="entry name" value="lambda repressor-like DNA-binding domains"/>
    <property type="match status" value="1"/>
</dbReference>
<dbReference type="CDD" id="cd00093">
    <property type="entry name" value="HTH_XRE"/>
    <property type="match status" value="1"/>
</dbReference>
<evidence type="ECO:0000256" key="2">
    <source>
        <dbReference type="ARBA" id="ARBA00023125"/>
    </source>
</evidence>
<dbReference type="SMART" id="SM00530">
    <property type="entry name" value="HTH_XRE"/>
    <property type="match status" value="1"/>
</dbReference>
<organism evidence="4 5">
    <name type="scientific">Paenarthrobacter ilicis</name>
    <dbReference type="NCBI Taxonomy" id="43665"/>
    <lineage>
        <taxon>Bacteria</taxon>
        <taxon>Bacillati</taxon>
        <taxon>Actinomycetota</taxon>
        <taxon>Actinomycetes</taxon>
        <taxon>Micrococcales</taxon>
        <taxon>Micrococcaceae</taxon>
        <taxon>Paenarthrobacter</taxon>
    </lineage>
</organism>
<name>A0ABX0TLJ8_9MICC</name>
<comment type="caution">
    <text evidence="4">The sequence shown here is derived from an EMBL/GenBank/DDBJ whole genome shotgun (WGS) entry which is preliminary data.</text>
</comment>
<gene>
    <name evidence="4" type="ORF">FHR86_003822</name>
</gene>
<dbReference type="PROSITE" id="PS50943">
    <property type="entry name" value="HTH_CROC1"/>
    <property type="match status" value="1"/>
</dbReference>
<dbReference type="SUPFAM" id="SSF47413">
    <property type="entry name" value="lambda repressor-like DNA-binding domains"/>
    <property type="match status" value="1"/>
</dbReference>
<dbReference type="Pfam" id="PF06114">
    <property type="entry name" value="Peptidase_M78"/>
    <property type="match status" value="1"/>
</dbReference>